<organism evidence="1 2">
    <name type="scientific">Enterococcus casseliflavus</name>
    <name type="common">Enterococcus flavescens</name>
    <dbReference type="NCBI Taxonomy" id="37734"/>
    <lineage>
        <taxon>Bacteria</taxon>
        <taxon>Bacillati</taxon>
        <taxon>Bacillota</taxon>
        <taxon>Bacilli</taxon>
        <taxon>Lactobacillales</taxon>
        <taxon>Enterococcaceae</taxon>
        <taxon>Enterococcus</taxon>
    </lineage>
</organism>
<proteinExistence type="predicted"/>
<name>A0AAW8UUK4_ENTCA</name>
<comment type="caution">
    <text evidence="1">The sequence shown here is derived from an EMBL/GenBank/DDBJ whole genome shotgun (WGS) entry which is preliminary data.</text>
</comment>
<reference evidence="1" key="1">
    <citation type="submission" date="2023-03" db="EMBL/GenBank/DDBJ databases">
        <authorList>
            <person name="Shen W."/>
            <person name="Cai J."/>
        </authorList>
    </citation>
    <scope>NUCLEOTIDE SEQUENCE</scope>
    <source>
        <strain evidence="1">K72-2</strain>
    </source>
</reference>
<gene>
    <name evidence="1" type="ORF">P7I32_16105</name>
</gene>
<protein>
    <submittedName>
        <fullName evidence="1">Uncharacterized protein</fullName>
    </submittedName>
</protein>
<sequence>MAFKVKNKKFELQDKYAVAMQSEQHFCKSVVASVRSGYIKKTASQIRNYDATAQFVTKKQSDYCVYRGAPWFVGE</sequence>
<evidence type="ECO:0000313" key="1">
    <source>
        <dbReference type="EMBL" id="MDT2966105.1"/>
    </source>
</evidence>
<dbReference type="Proteomes" id="UP001268896">
    <property type="component" value="Unassembled WGS sequence"/>
</dbReference>
<evidence type="ECO:0000313" key="2">
    <source>
        <dbReference type="Proteomes" id="UP001268896"/>
    </source>
</evidence>
<dbReference type="AlphaFoldDB" id="A0AAW8UUK4"/>
<accession>A0AAW8UUK4</accession>
<dbReference type="EMBL" id="JARQDV010000018">
    <property type="protein sequence ID" value="MDT2966105.1"/>
    <property type="molecule type" value="Genomic_DNA"/>
</dbReference>
<dbReference type="RefSeq" id="WP_311904601.1">
    <property type="nucleotide sequence ID" value="NZ_JARQDV010000018.1"/>
</dbReference>